<organism evidence="12 13">
    <name type="scientific">Trichuris trichiura</name>
    <name type="common">Whipworm</name>
    <name type="synonym">Trichocephalus trichiurus</name>
    <dbReference type="NCBI Taxonomy" id="36087"/>
    <lineage>
        <taxon>Eukaryota</taxon>
        <taxon>Metazoa</taxon>
        <taxon>Ecdysozoa</taxon>
        <taxon>Nematoda</taxon>
        <taxon>Enoplea</taxon>
        <taxon>Dorylaimia</taxon>
        <taxon>Trichinellida</taxon>
        <taxon>Trichuridae</taxon>
        <taxon>Trichuris</taxon>
    </lineage>
</organism>
<dbReference type="Gene3D" id="3.40.390.10">
    <property type="entry name" value="Collagenase (Catalytic Domain)"/>
    <property type="match status" value="1"/>
</dbReference>
<feature type="compositionally biased region" description="Polar residues" evidence="10">
    <location>
        <begin position="124"/>
        <end position="135"/>
    </location>
</feature>
<keyword evidence="5 8" id="KW-0862">Zinc</keyword>
<evidence type="ECO:0000256" key="7">
    <source>
        <dbReference type="ARBA" id="ARBA00023157"/>
    </source>
</evidence>
<dbReference type="STRING" id="36087.A0A077Z8F3"/>
<dbReference type="PROSITE" id="PS51864">
    <property type="entry name" value="ASTACIN"/>
    <property type="match status" value="1"/>
</dbReference>
<reference evidence="12" key="2">
    <citation type="submission" date="2014-03" db="EMBL/GenBank/DDBJ databases">
        <title>The whipworm genome and dual-species transcriptomics of an intimate host-pathogen interaction.</title>
        <authorList>
            <person name="Foth B.J."/>
            <person name="Tsai I.J."/>
            <person name="Reid A.J."/>
            <person name="Bancroft A.J."/>
            <person name="Nichol S."/>
            <person name="Tracey A."/>
            <person name="Holroyd N."/>
            <person name="Cotton J.A."/>
            <person name="Stanley E.J."/>
            <person name="Zarowiecki M."/>
            <person name="Liu J.Z."/>
            <person name="Huckvale T."/>
            <person name="Cooper P.J."/>
            <person name="Grencis R.K."/>
            <person name="Berriman M."/>
        </authorList>
    </citation>
    <scope>NUCLEOTIDE SEQUENCE [LARGE SCALE GENOMIC DNA]</scope>
</reference>
<evidence type="ECO:0000259" key="11">
    <source>
        <dbReference type="PROSITE" id="PS51864"/>
    </source>
</evidence>
<feature type="binding site" evidence="8">
    <location>
        <position position="415"/>
    </location>
    <ligand>
        <name>Zn(2+)</name>
        <dbReference type="ChEBI" id="CHEBI:29105"/>
        <note>catalytic</note>
    </ligand>
</feature>
<feature type="region of interest" description="Disordered" evidence="10">
    <location>
        <begin position="64"/>
        <end position="94"/>
    </location>
</feature>
<evidence type="ECO:0000256" key="10">
    <source>
        <dbReference type="SAM" id="MobiDB-lite"/>
    </source>
</evidence>
<feature type="binding site" evidence="8">
    <location>
        <position position="411"/>
    </location>
    <ligand>
        <name>Zn(2+)</name>
        <dbReference type="ChEBI" id="CHEBI:29105"/>
        <note>catalytic</note>
    </ligand>
</feature>
<dbReference type="OrthoDB" id="5913174at2759"/>
<reference evidence="12" key="1">
    <citation type="submission" date="2014-01" db="EMBL/GenBank/DDBJ databases">
        <authorList>
            <person name="Aslett M."/>
        </authorList>
    </citation>
    <scope>NUCLEOTIDE SEQUENCE</scope>
</reference>
<evidence type="ECO:0000256" key="4">
    <source>
        <dbReference type="ARBA" id="ARBA00022801"/>
    </source>
</evidence>
<keyword evidence="4 8" id="KW-0378">Hydrolase</keyword>
<evidence type="ECO:0000256" key="8">
    <source>
        <dbReference type="PROSITE-ProRule" id="PRU01211"/>
    </source>
</evidence>
<feature type="chain" id="PRO_5005105328" description="Metalloendopeptidase" evidence="9">
    <location>
        <begin position="20"/>
        <end position="587"/>
    </location>
</feature>
<keyword evidence="13" id="KW-1185">Reference proteome</keyword>
<feature type="active site" evidence="8">
    <location>
        <position position="412"/>
    </location>
</feature>
<sequence length="587" mass="65642">MKLLLVLYFLCTISQRCVAETNDPNEVKEAENNPPTISDNVTVQSVMREEMLATVSVARRQVTSMEVNETSKSENLRNENPLPKGEEGNVSQTTLEKEKLVNNTVEAVKVEENKEATTNKRSVDTTGNIATTGQDKTVIEEANDPQIPAMTITKEEDIRQPIRRDVNRQRNVESSSSEETSPESDVNHGHGHHHGHNESSSSSSSEEEHGHHPNCTGKPPPPPEVHNVTNPDNIWDELKTVFGFSDEHVDKYKAFMDKVRQYRWSKLDEKEREKIVDYRNINMGGAEGNPLLYEGDILLSENQIDILNKVIDEDINGTKRVDLAAIASNLASRWTTTIYYTISGVDSNVIEAGLQKWRDTTCLKFIRNDQYTGDRIQYIKGSGCYSSVGRLGGKQQVSIGAGCERVGTVCHETSHALGVWHEQSRTDRDNYISVNYNNIMSAAVGNFERLTSNIMYLDQVPYDFGSEMHYPSKAFAVNYNQYTIQTKDSKYQWTIGQRDYPSFNDAKVLNLAYCGSVCMNINCQNKGYADPKNCNVCRCPEGLAGNRCEKSKTTSSNCGQTDYTVGTSPVTFTKSGSGTCYYLIKAA</sequence>
<dbReference type="InterPro" id="IPR024079">
    <property type="entry name" value="MetalloPept_cat_dom_sf"/>
</dbReference>
<dbReference type="EMBL" id="HG806004">
    <property type="protein sequence ID" value="CDW56044.1"/>
    <property type="molecule type" value="Genomic_DNA"/>
</dbReference>
<keyword evidence="6 8" id="KW-0482">Metalloprotease</keyword>
<keyword evidence="3 8" id="KW-0479">Metal-binding</keyword>
<dbReference type="GO" id="GO:0004222">
    <property type="term" value="F:metalloendopeptidase activity"/>
    <property type="evidence" value="ECO:0007669"/>
    <property type="project" value="UniProtKB-UniRule"/>
</dbReference>
<protein>
    <recommendedName>
        <fullName evidence="9">Metalloendopeptidase</fullName>
        <ecNumber evidence="9">3.4.24.-</ecNumber>
    </recommendedName>
</protein>
<dbReference type="SMART" id="SM00235">
    <property type="entry name" value="ZnMc"/>
    <property type="match status" value="1"/>
</dbReference>
<dbReference type="GO" id="GO:0018996">
    <property type="term" value="P:molting cycle, collagen and cuticulin-based cuticle"/>
    <property type="evidence" value="ECO:0007669"/>
    <property type="project" value="UniProtKB-ARBA"/>
</dbReference>
<comment type="cofactor">
    <cofactor evidence="8 9">
        <name>Zn(2+)</name>
        <dbReference type="ChEBI" id="CHEBI:29105"/>
    </cofactor>
    <text evidence="8 9">Binds 1 zinc ion per subunit.</text>
</comment>
<dbReference type="InterPro" id="IPR006026">
    <property type="entry name" value="Peptidase_Metallo"/>
</dbReference>
<dbReference type="CDD" id="cd04280">
    <property type="entry name" value="ZnMc_astacin_like"/>
    <property type="match status" value="1"/>
</dbReference>
<keyword evidence="1" id="KW-0245">EGF-like domain</keyword>
<comment type="caution">
    <text evidence="8">Lacks conserved residue(s) required for the propagation of feature annotation.</text>
</comment>
<name>A0A077Z8F3_TRITR</name>
<evidence type="ECO:0000313" key="12">
    <source>
        <dbReference type="EMBL" id="CDW56044.1"/>
    </source>
</evidence>
<evidence type="ECO:0000256" key="1">
    <source>
        <dbReference type="ARBA" id="ARBA00022536"/>
    </source>
</evidence>
<accession>A0A077Z8F3</accession>
<evidence type="ECO:0000256" key="9">
    <source>
        <dbReference type="RuleBase" id="RU361183"/>
    </source>
</evidence>
<dbReference type="Pfam" id="PF01400">
    <property type="entry name" value="Astacin"/>
    <property type="match status" value="1"/>
</dbReference>
<gene>
    <name evidence="12" type="ORF">TTRE_0000431801</name>
</gene>
<evidence type="ECO:0000313" key="13">
    <source>
        <dbReference type="Proteomes" id="UP000030665"/>
    </source>
</evidence>
<keyword evidence="2 8" id="KW-0645">Protease</keyword>
<dbReference type="SUPFAM" id="SSF55486">
    <property type="entry name" value="Metalloproteases ('zincins'), catalytic domain"/>
    <property type="match status" value="1"/>
</dbReference>
<dbReference type="GO" id="GO:0006508">
    <property type="term" value="P:proteolysis"/>
    <property type="evidence" value="ECO:0007669"/>
    <property type="project" value="UniProtKB-KW"/>
</dbReference>
<feature type="region of interest" description="Disordered" evidence="10">
    <location>
        <begin position="110"/>
        <end position="231"/>
    </location>
</feature>
<dbReference type="EC" id="3.4.24.-" evidence="9"/>
<dbReference type="GO" id="GO:0008270">
    <property type="term" value="F:zinc ion binding"/>
    <property type="evidence" value="ECO:0007669"/>
    <property type="project" value="UniProtKB-UniRule"/>
</dbReference>
<dbReference type="InterPro" id="IPR034035">
    <property type="entry name" value="Astacin-like_dom"/>
</dbReference>
<dbReference type="Proteomes" id="UP000030665">
    <property type="component" value="Unassembled WGS sequence"/>
</dbReference>
<evidence type="ECO:0000256" key="5">
    <source>
        <dbReference type="ARBA" id="ARBA00022833"/>
    </source>
</evidence>
<evidence type="ECO:0000256" key="3">
    <source>
        <dbReference type="ARBA" id="ARBA00022723"/>
    </source>
</evidence>
<dbReference type="InterPro" id="IPR001506">
    <property type="entry name" value="Peptidase_M12A"/>
</dbReference>
<keyword evidence="7" id="KW-1015">Disulfide bond</keyword>
<proteinExistence type="predicted"/>
<feature type="binding site" evidence="8">
    <location>
        <position position="421"/>
    </location>
    <ligand>
        <name>Zn(2+)</name>
        <dbReference type="ChEBI" id="CHEBI:29105"/>
        <note>catalytic</note>
    </ligand>
</feature>
<dbReference type="AlphaFoldDB" id="A0A077Z8F3"/>
<evidence type="ECO:0000256" key="2">
    <source>
        <dbReference type="ARBA" id="ARBA00022670"/>
    </source>
</evidence>
<dbReference type="PANTHER" id="PTHR10127">
    <property type="entry name" value="DISCOIDIN, CUB, EGF, LAMININ , AND ZINC METALLOPROTEASE DOMAIN CONTAINING"/>
    <property type="match status" value="1"/>
</dbReference>
<dbReference type="PANTHER" id="PTHR10127:SF780">
    <property type="entry name" value="METALLOENDOPEPTIDASE"/>
    <property type="match status" value="1"/>
</dbReference>
<dbReference type="PRINTS" id="PR00480">
    <property type="entry name" value="ASTACIN"/>
</dbReference>
<keyword evidence="9" id="KW-0732">Signal</keyword>
<feature type="domain" description="Peptidase M12A" evidence="11">
    <location>
        <begin position="324"/>
        <end position="515"/>
    </location>
</feature>
<feature type="compositionally biased region" description="Basic and acidic residues" evidence="10">
    <location>
        <begin position="153"/>
        <end position="171"/>
    </location>
</feature>
<dbReference type="FunFam" id="3.40.390.10:FF:000028">
    <property type="entry name" value="Zinc metalloproteinase"/>
    <property type="match status" value="1"/>
</dbReference>
<evidence type="ECO:0000256" key="6">
    <source>
        <dbReference type="ARBA" id="ARBA00023049"/>
    </source>
</evidence>
<feature type="compositionally biased region" description="Basic and acidic residues" evidence="10">
    <location>
        <begin position="110"/>
        <end position="123"/>
    </location>
</feature>
<feature type="signal peptide" evidence="9">
    <location>
        <begin position="1"/>
        <end position="19"/>
    </location>
</feature>